<feature type="compositionally biased region" description="Basic and acidic residues" evidence="1">
    <location>
        <begin position="235"/>
        <end position="247"/>
    </location>
</feature>
<evidence type="ECO:0000313" key="2">
    <source>
        <dbReference type="EMBL" id="KUJ22698.1"/>
    </source>
</evidence>
<feature type="compositionally biased region" description="Polar residues" evidence="1">
    <location>
        <begin position="248"/>
        <end position="259"/>
    </location>
</feature>
<feature type="region of interest" description="Disordered" evidence="1">
    <location>
        <begin position="1087"/>
        <end position="1238"/>
    </location>
</feature>
<dbReference type="InParanoid" id="A0A194XR81"/>
<dbReference type="RefSeq" id="XP_018077053.1">
    <property type="nucleotide sequence ID" value="XM_018206612.1"/>
</dbReference>
<organism evidence="2 3">
    <name type="scientific">Mollisia scopiformis</name>
    <name type="common">Conifer needle endophyte fungus</name>
    <name type="synonym">Phialocephala scopiformis</name>
    <dbReference type="NCBI Taxonomy" id="149040"/>
    <lineage>
        <taxon>Eukaryota</taxon>
        <taxon>Fungi</taxon>
        <taxon>Dikarya</taxon>
        <taxon>Ascomycota</taxon>
        <taxon>Pezizomycotina</taxon>
        <taxon>Leotiomycetes</taxon>
        <taxon>Helotiales</taxon>
        <taxon>Mollisiaceae</taxon>
        <taxon>Mollisia</taxon>
    </lineage>
</organism>
<feature type="region of interest" description="Disordered" evidence="1">
    <location>
        <begin position="206"/>
        <end position="473"/>
    </location>
</feature>
<feature type="compositionally biased region" description="Basic and acidic residues" evidence="1">
    <location>
        <begin position="1152"/>
        <end position="1161"/>
    </location>
</feature>
<feature type="compositionally biased region" description="Basic and acidic residues" evidence="1">
    <location>
        <begin position="953"/>
        <end position="968"/>
    </location>
</feature>
<name>A0A194XR81_MOLSC</name>
<dbReference type="KEGG" id="psco:LY89DRAFT_308024"/>
<dbReference type="GeneID" id="28816338"/>
<feature type="compositionally biased region" description="Low complexity" evidence="1">
    <location>
        <begin position="395"/>
        <end position="407"/>
    </location>
</feature>
<feature type="compositionally biased region" description="Polar residues" evidence="1">
    <location>
        <begin position="766"/>
        <end position="782"/>
    </location>
</feature>
<gene>
    <name evidence="2" type="ORF">LY89DRAFT_308024</name>
</gene>
<dbReference type="OrthoDB" id="3526078at2759"/>
<feature type="compositionally biased region" description="Acidic residues" evidence="1">
    <location>
        <begin position="915"/>
        <end position="929"/>
    </location>
</feature>
<feature type="compositionally biased region" description="Polar residues" evidence="1">
    <location>
        <begin position="661"/>
        <end position="670"/>
    </location>
</feature>
<feature type="compositionally biased region" description="Acidic residues" evidence="1">
    <location>
        <begin position="972"/>
        <end position="988"/>
    </location>
</feature>
<evidence type="ECO:0008006" key="4">
    <source>
        <dbReference type="Google" id="ProtNLM"/>
    </source>
</evidence>
<dbReference type="CDD" id="cd06503">
    <property type="entry name" value="ATP-synt_Fo_b"/>
    <property type="match status" value="1"/>
</dbReference>
<feature type="compositionally biased region" description="Pro residues" evidence="1">
    <location>
        <begin position="210"/>
        <end position="220"/>
    </location>
</feature>
<feature type="compositionally biased region" description="Basic and acidic residues" evidence="1">
    <location>
        <begin position="435"/>
        <end position="473"/>
    </location>
</feature>
<feature type="compositionally biased region" description="Low complexity" evidence="1">
    <location>
        <begin position="1136"/>
        <end position="1151"/>
    </location>
</feature>
<keyword evidence="3" id="KW-1185">Reference proteome</keyword>
<dbReference type="Proteomes" id="UP000070700">
    <property type="component" value="Unassembled WGS sequence"/>
</dbReference>
<protein>
    <recommendedName>
        <fullName evidence="4">Nucleolar protein Dnt1-like N-terminal domain-containing protein</fullName>
    </recommendedName>
</protein>
<evidence type="ECO:0000313" key="3">
    <source>
        <dbReference type="Proteomes" id="UP000070700"/>
    </source>
</evidence>
<feature type="compositionally biased region" description="Polar residues" evidence="1">
    <location>
        <begin position="1200"/>
        <end position="1238"/>
    </location>
</feature>
<feature type="compositionally biased region" description="Basic and acidic residues" evidence="1">
    <location>
        <begin position="409"/>
        <end position="426"/>
    </location>
</feature>
<accession>A0A194XR81</accession>
<feature type="compositionally biased region" description="Basic and acidic residues" evidence="1">
    <location>
        <begin position="485"/>
        <end position="598"/>
    </location>
</feature>
<feature type="compositionally biased region" description="Polar residues" evidence="1">
    <location>
        <begin position="290"/>
        <end position="312"/>
    </location>
</feature>
<feature type="region of interest" description="Disordered" evidence="1">
    <location>
        <begin position="102"/>
        <end position="186"/>
    </location>
</feature>
<sequence>MAMSMGPPLLPGYSLRVQLFSPNAHNSKDSPIRCFRVVTSPDVTVREFCQETSRIHEINYGEPLAVKKVQDEEGFDITQSEVLGTLFATTSIIRVVQASTNPSIRDSVPPSSALRFDPAAGRKRGASARPESHAASSSWKPNKRQRVSNLDPDEPLPSREDESEVAGPSRASRRTPSEKIIPDSQGSIALGVQKVFNNTRQVRQDLPMIPETPSPSPPPEVLSLPSKKQPIADTHTPKAVDNPKNEDSSFLSNVDNSSPLREASARAQSHVSRAKSASYHIQRATERGRSVSTAATSPLSLDQLNNFENGVNSSSKRKRPSPKPILPKHNGTPFRSHNEDSIYENIVSDDEGSAVFRRKREASKAKNSPRPSTDRTQNGVNTPPNASRRTSAAREPTTTPGELPLTPNSEERQRQQQKKQLDEARKARIAAAEAAEQRKKEAEDRQAEELKTAEKERIQREEHERHEVEAFNRAQAELKQKLIDQAARAEAERIERDKKEAEEAKRSEEARIAREEAEETQRPQDARLAKRKAEEERLAKEKAAEETRVADEQKLEEERRAKEVAVAEAQRLLDKKEKSEREKSEAAAEELKNSELKKVNGSSGSEGSRHSKSASPAATRMTPILPPKTKPQTSSTAFIPSGRKSNLKRSLSSQSLRSSSPANPKSTSDVAINGVGVEDQLPLPIKLNRKVSFNEETIAPRKETPILPPGRRVIPGGVATTPKAAPQKDATPKPANKASILPPGRQSSTPIPAPKASRSSKERSATPMTQTKISPQNPTTGTGLKPSVKTQPLKKYGRAAALQKKGKSLSVEQPTVQDAASDAESEADVADNTGTKEPNPAAILPKVLSSNTTIKFEPQDSRNEIEEDQDVVENEDETQSHNSSPRDSRSPIVFRQHPEPIEIVKPQRAASPASESDEDGEEEEEEAEDKDTKVSSDDASDDQEDEDDIEPVSTKKADALFSKSDKAPSSESDSEVDAAEESDQEETEVQVLRSSPPEFPPRQRVNPSLVRVVTKQNRNNSKDSLSHMSINTQDEVDQQLTSSMYEALPAPSSSVSLPIPASSAVTKPKFGVGVSLSSLLAAKSTLSSSYAARANDPRSSSQKLQLPEEEEEDGSEEEEEEESDSDESSSDEEPGPSKSKSTASTMTSKISLRAEDAQKDSEESDSDSDSNSDNAVDEERTRQELLGQIDALNSKKDGDSQSSFSSPQAYRSSTQAKKTPQKKSGSQFITGYNFSQPA</sequence>
<feature type="compositionally biased region" description="Acidic residues" evidence="1">
    <location>
        <begin position="938"/>
        <end position="950"/>
    </location>
</feature>
<evidence type="ECO:0000256" key="1">
    <source>
        <dbReference type="SAM" id="MobiDB-lite"/>
    </source>
</evidence>
<feature type="compositionally biased region" description="Acidic residues" evidence="1">
    <location>
        <begin position="1107"/>
        <end position="1134"/>
    </location>
</feature>
<feature type="compositionally biased region" description="Polar residues" evidence="1">
    <location>
        <begin position="365"/>
        <end position="390"/>
    </location>
</feature>
<feature type="compositionally biased region" description="Low complexity" evidence="1">
    <location>
        <begin position="641"/>
        <end position="660"/>
    </location>
</feature>
<proteinExistence type="predicted"/>
<feature type="region of interest" description="Disordered" evidence="1">
    <location>
        <begin position="485"/>
        <end position="1034"/>
    </location>
</feature>
<dbReference type="AlphaFoldDB" id="A0A194XR81"/>
<dbReference type="EMBL" id="KQ947406">
    <property type="protein sequence ID" value="KUJ22698.1"/>
    <property type="molecule type" value="Genomic_DNA"/>
</dbReference>
<feature type="compositionally biased region" description="Acidic residues" evidence="1">
    <location>
        <begin position="865"/>
        <end position="877"/>
    </location>
</feature>
<reference evidence="2 3" key="1">
    <citation type="submission" date="2015-10" db="EMBL/GenBank/DDBJ databases">
        <title>Full genome of DAOMC 229536 Phialocephala scopiformis, a fungal endophyte of spruce producing the potent anti-insectan compound rugulosin.</title>
        <authorList>
            <consortium name="DOE Joint Genome Institute"/>
            <person name="Walker A.K."/>
            <person name="Frasz S.L."/>
            <person name="Seifert K.A."/>
            <person name="Miller J.D."/>
            <person name="Mondo S.J."/>
            <person name="Labutti K."/>
            <person name="Lipzen A."/>
            <person name="Dockter R."/>
            <person name="Kennedy M."/>
            <person name="Grigoriev I.V."/>
            <person name="Spatafora J.W."/>
        </authorList>
    </citation>
    <scope>NUCLEOTIDE SEQUENCE [LARGE SCALE GENOMIC DNA]</scope>
    <source>
        <strain evidence="2 3">CBS 120377</strain>
    </source>
</reference>